<dbReference type="EMBL" id="MCIF01000002">
    <property type="protein sequence ID" value="RAQ95471.1"/>
    <property type="molecule type" value="Genomic_DNA"/>
</dbReference>
<reference evidence="1 2" key="1">
    <citation type="submission" date="2016-08" db="EMBL/GenBank/DDBJ databases">
        <title>Analysis of Carbohydrate Active Enzymes in Thermogemmatispora T81 Reveals Carbohydrate Degradation Ability.</title>
        <authorList>
            <person name="Tomazini A."/>
            <person name="Lal S."/>
            <person name="Stott M."/>
            <person name="Henrissat B."/>
            <person name="Polikarpov I."/>
            <person name="Sparling R."/>
            <person name="Levin D.B."/>
        </authorList>
    </citation>
    <scope>NUCLEOTIDE SEQUENCE [LARGE SCALE GENOMIC DNA]</scope>
    <source>
        <strain evidence="1 2">T81</strain>
    </source>
</reference>
<gene>
    <name evidence="1" type="ORF">A4R35_07980</name>
</gene>
<organism evidence="1 2">
    <name type="scientific">Thermogemmatispora tikiterensis</name>
    <dbReference type="NCBI Taxonomy" id="1825093"/>
    <lineage>
        <taxon>Bacteria</taxon>
        <taxon>Bacillati</taxon>
        <taxon>Chloroflexota</taxon>
        <taxon>Ktedonobacteria</taxon>
        <taxon>Thermogemmatisporales</taxon>
        <taxon>Thermogemmatisporaceae</taxon>
        <taxon>Thermogemmatispora</taxon>
    </lineage>
</organism>
<protein>
    <submittedName>
        <fullName evidence="1">Uncharacterized protein</fullName>
    </submittedName>
</protein>
<dbReference type="AlphaFoldDB" id="A0A328VF67"/>
<dbReference type="Proteomes" id="UP000248706">
    <property type="component" value="Unassembled WGS sequence"/>
</dbReference>
<name>A0A328VF67_9CHLR</name>
<keyword evidence="2" id="KW-1185">Reference proteome</keyword>
<accession>A0A328VF67</accession>
<proteinExistence type="predicted"/>
<evidence type="ECO:0000313" key="1">
    <source>
        <dbReference type="EMBL" id="RAQ95471.1"/>
    </source>
</evidence>
<evidence type="ECO:0000313" key="2">
    <source>
        <dbReference type="Proteomes" id="UP000248706"/>
    </source>
</evidence>
<dbReference type="RefSeq" id="WP_112428226.1">
    <property type="nucleotide sequence ID" value="NZ_MCIF01000002.1"/>
</dbReference>
<sequence length="215" mass="25119">MLEQWEALVTHFSGVTDRLGKGIDEEIFETVVTLNAVGLPTIMSCGGHLDERRGLLLPWVDIGPQDSEFKALVQEEQELVLKVSLAHQHLSALREQEHCEESLLAEVQSQVYELARRMREAQRQLLIWQIPLRTRLVRYLNQFYEGRMVPFDRRLILAPGLYTRLQSQGAIDLYLEAPRELQRQKLEEYRQEMHEFTAFLKQLYFSGQIDQHGQT</sequence>
<dbReference type="OrthoDB" id="157973at2"/>
<comment type="caution">
    <text evidence="1">The sequence shown here is derived from an EMBL/GenBank/DDBJ whole genome shotgun (WGS) entry which is preliminary data.</text>
</comment>